<feature type="transmembrane region" description="Helical" evidence="6">
    <location>
        <begin position="211"/>
        <end position="232"/>
    </location>
</feature>
<protein>
    <submittedName>
        <fullName evidence="8">Osmoprotectant transport system permease protein</fullName>
    </submittedName>
</protein>
<dbReference type="SUPFAM" id="SSF161098">
    <property type="entry name" value="MetI-like"/>
    <property type="match status" value="1"/>
</dbReference>
<gene>
    <name evidence="8" type="ORF">BJY26_001513</name>
</gene>
<evidence type="ECO:0000313" key="9">
    <source>
        <dbReference type="Proteomes" id="UP000539111"/>
    </source>
</evidence>
<dbReference type="CDD" id="cd06261">
    <property type="entry name" value="TM_PBP2"/>
    <property type="match status" value="1"/>
</dbReference>
<evidence type="ECO:0000256" key="2">
    <source>
        <dbReference type="ARBA" id="ARBA00022448"/>
    </source>
</evidence>
<reference evidence="8 9" key="1">
    <citation type="submission" date="2020-07" db="EMBL/GenBank/DDBJ databases">
        <title>Sequencing the genomes of 1000 actinobacteria strains.</title>
        <authorList>
            <person name="Klenk H.-P."/>
        </authorList>
    </citation>
    <scope>NUCLEOTIDE SEQUENCE [LARGE SCALE GENOMIC DNA]</scope>
    <source>
        <strain evidence="8 9">DSM 26341</strain>
    </source>
</reference>
<feature type="transmembrane region" description="Helical" evidence="6">
    <location>
        <begin position="85"/>
        <end position="104"/>
    </location>
</feature>
<dbReference type="GO" id="GO:0055085">
    <property type="term" value="P:transmembrane transport"/>
    <property type="evidence" value="ECO:0007669"/>
    <property type="project" value="InterPro"/>
</dbReference>
<comment type="caution">
    <text evidence="8">The sequence shown here is derived from an EMBL/GenBank/DDBJ whole genome shotgun (WGS) entry which is preliminary data.</text>
</comment>
<keyword evidence="2 6" id="KW-0813">Transport</keyword>
<dbReference type="Gene3D" id="1.10.3720.10">
    <property type="entry name" value="MetI-like"/>
    <property type="match status" value="1"/>
</dbReference>
<evidence type="ECO:0000256" key="3">
    <source>
        <dbReference type="ARBA" id="ARBA00022692"/>
    </source>
</evidence>
<name>A0A7Z0AA32_9MICO</name>
<keyword evidence="3 6" id="KW-0812">Transmembrane</keyword>
<evidence type="ECO:0000256" key="5">
    <source>
        <dbReference type="ARBA" id="ARBA00023136"/>
    </source>
</evidence>
<feature type="transmembrane region" description="Helical" evidence="6">
    <location>
        <begin position="54"/>
        <end position="76"/>
    </location>
</feature>
<dbReference type="PROSITE" id="PS50928">
    <property type="entry name" value="ABC_TM1"/>
    <property type="match status" value="1"/>
</dbReference>
<keyword evidence="4 6" id="KW-1133">Transmembrane helix</keyword>
<dbReference type="InterPro" id="IPR000515">
    <property type="entry name" value="MetI-like"/>
</dbReference>
<feature type="domain" description="ABC transmembrane type-1" evidence="7">
    <location>
        <begin position="50"/>
        <end position="229"/>
    </location>
</feature>
<organism evidence="8 9">
    <name type="scientific">Spelaeicoccus albus</name>
    <dbReference type="NCBI Taxonomy" id="1280376"/>
    <lineage>
        <taxon>Bacteria</taxon>
        <taxon>Bacillati</taxon>
        <taxon>Actinomycetota</taxon>
        <taxon>Actinomycetes</taxon>
        <taxon>Micrococcales</taxon>
        <taxon>Brevibacteriaceae</taxon>
        <taxon>Spelaeicoccus</taxon>
    </lineage>
</organism>
<sequence length="246" mass="26097">MTSAAASIVLPAWQAGPVIPSFGSSSCTSSQTFCWSWVRTNWAGVLEPALVQHIYITVIAVVCGLIISLAAALLAYRVGWFERGFTAFSTLLYTIPSLAFFLLFVPVTGLGLMTIEIGLTGYTFLLMFRNALTGLRSVPADAIKVATGMGMTPRQVLLRVNLPLAIPSIMAGVRISAVTVISLATIAADVTPLGLGNPIFFALHTTFTTELIAAGVLAILLAFAADLVLVIVQRSITPWIRARAKG</sequence>
<evidence type="ECO:0000256" key="4">
    <source>
        <dbReference type="ARBA" id="ARBA00022989"/>
    </source>
</evidence>
<evidence type="ECO:0000256" key="6">
    <source>
        <dbReference type="RuleBase" id="RU363032"/>
    </source>
</evidence>
<dbReference type="PANTHER" id="PTHR30177">
    <property type="entry name" value="GLYCINE BETAINE/L-PROLINE TRANSPORT SYSTEM PERMEASE PROTEIN PROW"/>
    <property type="match status" value="1"/>
</dbReference>
<comment type="similarity">
    <text evidence="6">Belongs to the binding-protein-dependent transport system permease family.</text>
</comment>
<dbReference type="Pfam" id="PF00528">
    <property type="entry name" value="BPD_transp_1"/>
    <property type="match status" value="1"/>
</dbReference>
<dbReference type="GO" id="GO:0005886">
    <property type="term" value="C:plasma membrane"/>
    <property type="evidence" value="ECO:0007669"/>
    <property type="project" value="UniProtKB-SubCell"/>
</dbReference>
<dbReference type="InterPro" id="IPR035906">
    <property type="entry name" value="MetI-like_sf"/>
</dbReference>
<feature type="transmembrane region" description="Helical" evidence="6">
    <location>
        <begin position="110"/>
        <end position="128"/>
    </location>
</feature>
<evidence type="ECO:0000259" key="7">
    <source>
        <dbReference type="PROSITE" id="PS50928"/>
    </source>
</evidence>
<comment type="subcellular location">
    <subcellularLocation>
        <location evidence="6">Cell membrane</location>
        <topology evidence="6">Multi-pass membrane protein</topology>
    </subcellularLocation>
    <subcellularLocation>
        <location evidence="1">Membrane</location>
        <topology evidence="1">Multi-pass membrane protein</topology>
    </subcellularLocation>
</comment>
<dbReference type="Proteomes" id="UP000539111">
    <property type="component" value="Unassembled WGS sequence"/>
</dbReference>
<dbReference type="EMBL" id="JACBZP010000001">
    <property type="protein sequence ID" value="NYI67207.1"/>
    <property type="molecule type" value="Genomic_DNA"/>
</dbReference>
<accession>A0A7Z0AA32</accession>
<dbReference type="GO" id="GO:0031460">
    <property type="term" value="P:glycine betaine transport"/>
    <property type="evidence" value="ECO:0007669"/>
    <property type="project" value="TreeGrafter"/>
</dbReference>
<dbReference type="AlphaFoldDB" id="A0A7Z0AA32"/>
<dbReference type="InterPro" id="IPR051204">
    <property type="entry name" value="ABC_transp_perm/SBD"/>
</dbReference>
<dbReference type="PANTHER" id="PTHR30177:SF4">
    <property type="entry name" value="OSMOPROTECTANT IMPORT PERMEASE PROTEIN OSMW"/>
    <property type="match status" value="1"/>
</dbReference>
<proteinExistence type="inferred from homology"/>
<keyword evidence="5 6" id="KW-0472">Membrane</keyword>
<evidence type="ECO:0000313" key="8">
    <source>
        <dbReference type="EMBL" id="NYI67207.1"/>
    </source>
</evidence>
<dbReference type="RefSeq" id="WP_218852321.1">
    <property type="nucleotide sequence ID" value="NZ_JACBZP010000001.1"/>
</dbReference>
<keyword evidence="9" id="KW-1185">Reference proteome</keyword>
<evidence type="ECO:0000256" key="1">
    <source>
        <dbReference type="ARBA" id="ARBA00004141"/>
    </source>
</evidence>